<keyword evidence="1" id="KW-0732">Signal</keyword>
<dbReference type="Proteomes" id="UP000001940">
    <property type="component" value="Chromosome II"/>
</dbReference>
<accession>Q4W5T3</accession>
<dbReference type="AlphaFoldDB" id="Q4W5T3"/>
<dbReference type="UCSC" id="K12H6.10">
    <property type="organism name" value="c. elegans"/>
</dbReference>
<dbReference type="STRING" id="6239.K12H6.10.1"/>
<dbReference type="RefSeq" id="NP_494373.1">
    <property type="nucleotide sequence ID" value="NM_061972.1"/>
</dbReference>
<proteinExistence type="predicted"/>
<dbReference type="EMBL" id="BX284602">
    <property type="protein sequence ID" value="CCD72964.1"/>
    <property type="molecule type" value="Genomic_DNA"/>
</dbReference>
<dbReference type="InParanoid" id="Q4W5T3"/>
<protein>
    <submittedName>
        <fullName evidence="2">Uncharacterized protein</fullName>
    </submittedName>
</protein>
<feature type="chain" id="PRO_5004245299" evidence="1">
    <location>
        <begin position="22"/>
        <end position="43"/>
    </location>
</feature>
<feature type="signal peptide" evidence="1">
    <location>
        <begin position="1"/>
        <end position="21"/>
    </location>
</feature>
<name>Q4W5T3_CAEEL</name>
<evidence type="ECO:0000313" key="4">
    <source>
        <dbReference type="WormBase" id="K12H6.10"/>
    </source>
</evidence>
<dbReference type="GeneID" id="187347"/>
<dbReference type="Bgee" id="WBGene00044368">
    <property type="expression patterns" value="Expressed in larva"/>
</dbReference>
<dbReference type="PaxDb" id="6239-K12H6.10"/>
<dbReference type="CTD" id="187347"/>
<dbReference type="HOGENOM" id="CLU_3242660_0_0_1"/>
<reference evidence="2 3" key="1">
    <citation type="journal article" date="1998" name="Science">
        <title>Genome sequence of the nematode C. elegans: a platform for investigating biology.</title>
        <authorList>
            <consortium name="The C. elegans sequencing consortium"/>
            <person name="Sulson J.E."/>
            <person name="Waterston R."/>
        </authorList>
    </citation>
    <scope>NUCLEOTIDE SEQUENCE [LARGE SCALE GENOMIC DNA]</scope>
    <source>
        <strain evidence="2 3">Bristol N2</strain>
    </source>
</reference>
<evidence type="ECO:0000256" key="1">
    <source>
        <dbReference type="SAM" id="SignalP"/>
    </source>
</evidence>
<dbReference type="KEGG" id="cel:CELE_K12H6.10"/>
<gene>
    <name evidence="2" type="ORF">CELE_K12H6.10</name>
    <name evidence="2 4" type="ORF">K12H6.10</name>
</gene>
<sequence>MNFLHFLVFFLNCLIFHSIFAMTYESSEETMFEVPEHDFGVSE</sequence>
<dbReference type="SMR" id="Q4W5T3"/>
<keyword evidence="3" id="KW-1185">Reference proteome</keyword>
<evidence type="ECO:0000313" key="2">
    <source>
        <dbReference type="EMBL" id="CCD72964.1"/>
    </source>
</evidence>
<dbReference type="AGR" id="WB:WBGene00044368"/>
<evidence type="ECO:0000313" key="3">
    <source>
        <dbReference type="Proteomes" id="UP000001940"/>
    </source>
</evidence>
<dbReference type="WormBase" id="K12H6.10">
    <property type="protein sequence ID" value="CE20013"/>
    <property type="gene ID" value="WBGene00044368"/>
</dbReference>
<organism evidence="2 3">
    <name type="scientific">Caenorhabditis elegans</name>
    <dbReference type="NCBI Taxonomy" id="6239"/>
    <lineage>
        <taxon>Eukaryota</taxon>
        <taxon>Metazoa</taxon>
        <taxon>Ecdysozoa</taxon>
        <taxon>Nematoda</taxon>
        <taxon>Chromadorea</taxon>
        <taxon>Rhabditida</taxon>
        <taxon>Rhabditina</taxon>
        <taxon>Rhabditomorpha</taxon>
        <taxon>Rhabditoidea</taxon>
        <taxon>Rhabditidae</taxon>
        <taxon>Peloderinae</taxon>
        <taxon>Caenorhabditis</taxon>
    </lineage>
</organism>